<keyword evidence="2" id="KW-0012">Acyltransferase</keyword>
<reference evidence="14" key="1">
    <citation type="submission" date="2016-11" db="UniProtKB">
        <authorList>
            <consortium name="WormBaseParasite"/>
        </authorList>
    </citation>
    <scope>IDENTIFICATION</scope>
</reference>
<comment type="catalytic activity">
    <reaction evidence="4">
        <text>N-terminal L-methionyl-L-seryl-[protein] + acetyl-CoA = N-terminal N(alpha)-acetyl-L-methionyl-L-seryl-[protein] + CoA + H(+)</text>
        <dbReference type="Rhea" id="RHEA:50568"/>
        <dbReference type="Rhea" id="RHEA-COMP:12728"/>
        <dbReference type="Rhea" id="RHEA-COMP:12729"/>
        <dbReference type="ChEBI" id="CHEBI:15378"/>
        <dbReference type="ChEBI" id="CHEBI:57287"/>
        <dbReference type="ChEBI" id="CHEBI:57288"/>
        <dbReference type="ChEBI" id="CHEBI:133400"/>
        <dbReference type="ChEBI" id="CHEBI:133401"/>
        <dbReference type="EC" id="2.3.1.258"/>
    </reaction>
</comment>
<organism evidence="13 14">
    <name type="scientific">Caenorhabditis tropicalis</name>
    <dbReference type="NCBI Taxonomy" id="1561998"/>
    <lineage>
        <taxon>Eukaryota</taxon>
        <taxon>Metazoa</taxon>
        <taxon>Ecdysozoa</taxon>
        <taxon>Nematoda</taxon>
        <taxon>Chromadorea</taxon>
        <taxon>Rhabditida</taxon>
        <taxon>Rhabditina</taxon>
        <taxon>Rhabditomorpha</taxon>
        <taxon>Rhabditoidea</taxon>
        <taxon>Rhabditidae</taxon>
        <taxon>Peloderinae</taxon>
        <taxon>Caenorhabditis</taxon>
    </lineage>
</organism>
<evidence type="ECO:0000256" key="4">
    <source>
        <dbReference type="ARBA" id="ARBA00048251"/>
    </source>
</evidence>
<dbReference type="PANTHER" id="PTHR42919">
    <property type="entry name" value="N-ALPHA-ACETYLTRANSFERASE"/>
    <property type="match status" value="1"/>
</dbReference>
<evidence type="ECO:0000256" key="9">
    <source>
        <dbReference type="ARBA" id="ARBA00049002"/>
    </source>
</evidence>
<proteinExistence type="predicted"/>
<evidence type="ECO:0000256" key="1">
    <source>
        <dbReference type="ARBA" id="ARBA00022679"/>
    </source>
</evidence>
<comment type="catalytic activity">
    <reaction evidence="5">
        <text>N-terminal L-methionyl-L-tyrosyl-[protein] + acetyl-CoA = N-terminal N(alpha)-acetyl-L-methionyl-L-tyrosyl-[protein] + CoA + H(+)</text>
        <dbReference type="Rhea" id="RHEA:50532"/>
        <dbReference type="Rhea" id="RHEA-COMP:12717"/>
        <dbReference type="Rhea" id="RHEA-COMP:12718"/>
        <dbReference type="ChEBI" id="CHEBI:15378"/>
        <dbReference type="ChEBI" id="CHEBI:57287"/>
        <dbReference type="ChEBI" id="CHEBI:57288"/>
        <dbReference type="ChEBI" id="CHEBI:133384"/>
        <dbReference type="ChEBI" id="CHEBI:133385"/>
        <dbReference type="EC" id="2.3.1.258"/>
    </reaction>
</comment>
<evidence type="ECO:0000256" key="2">
    <source>
        <dbReference type="ARBA" id="ARBA00023315"/>
    </source>
</evidence>
<sequence>MSSREDSEMATTSEPQPVYATLENVVVDSNSENVPEDTIPRIKRNSVSDDRCRALITPTEMHKVINLSKSLRFERITDFQKMRTLFGSVIPDKEFQKFFDAMEKFPDNSGLAVFDGQEAGIVCCDTKNNGTSLYIMAIGVLPNFRRRGIAGALLHHVINKIADPMNAVQSISLHAWKEDIDAIRLFERFGFARWRAAKTEPNAPYLFVRPVIRPSVVPVQMSASTRVGFNTEITVAELRTLNKSIFGVDYDDDLHKNVIANMDLYAYAISNSWPVGSMICEKSDSEGLTFLEILKLGVLPGHEESAVEIQQVLVNRAFEIAEDSGDVDVLTFYVQNDQTATIDMLTKCGFKPWIPIPDFYRHNTVNSVFYVKETTKLAIRLSEKEREQSDIEQATVADKAVATASETAPSAAETVTSAAEKAVVAQKQAPVSNVREKPDVQDVIVDMSKLDISKMDMKNRLLHIEDITEDTVKIFHQLVSAVSPTSIELFHKVLDAQSLTCLAFFNERPIGYIRSQMVRNSNGTFHLSIVTLGVLPDFRGFGVGGELIKHLVKLAQQTDGIEFLSTIVPGASTVASRLFLRNDFRKCGSLSEGFETLDGTLFFKSSNN</sequence>
<dbReference type="PANTHER" id="PTHR42919:SF8">
    <property type="entry name" value="N-ALPHA-ACETYLTRANSFERASE 50"/>
    <property type="match status" value="1"/>
</dbReference>
<comment type="catalytic activity">
    <reaction evidence="7">
        <text>N-terminal L-methionyl-L-lysyl-[protein] + acetyl-CoA = N-terminal N(alpha)-acetyl-L-methionyl-L-lysyl-[protein] + CoA + H(+)</text>
        <dbReference type="Rhea" id="RHEA:50580"/>
        <dbReference type="Rhea" id="RHEA-COMP:12734"/>
        <dbReference type="Rhea" id="RHEA-COMP:12735"/>
        <dbReference type="ChEBI" id="CHEBI:15378"/>
        <dbReference type="ChEBI" id="CHEBI:57287"/>
        <dbReference type="ChEBI" id="CHEBI:57288"/>
        <dbReference type="ChEBI" id="CHEBI:133406"/>
        <dbReference type="ChEBI" id="CHEBI:133407"/>
        <dbReference type="EC" id="2.3.1.258"/>
    </reaction>
</comment>
<dbReference type="InterPro" id="IPR051556">
    <property type="entry name" value="N-term/lysine_N-AcTrnsfr"/>
</dbReference>
<dbReference type="WBParaSite" id="Csp11.Scaffold629.g14070.t1">
    <property type="protein sequence ID" value="Csp11.Scaffold629.g14070.t1"/>
    <property type="gene ID" value="Csp11.Scaffold629.g14070"/>
</dbReference>
<protein>
    <recommendedName>
        <fullName evidence="3">N-terminal methionine N(alpha)-acetyltransferase NatE</fullName>
        <ecNumber evidence="3">2.3.1.258</ecNumber>
    </recommendedName>
</protein>
<evidence type="ECO:0000256" key="6">
    <source>
        <dbReference type="ARBA" id="ARBA00048490"/>
    </source>
</evidence>
<comment type="catalytic activity">
    <reaction evidence="9">
        <text>N-terminal L-methionyl-L-alanyl-[protein] + acetyl-CoA = N-terminal N(alpha)-acetyl-L-methionyl-L-alanyl-[protein] + CoA + H(+)</text>
        <dbReference type="Rhea" id="RHEA:50564"/>
        <dbReference type="Rhea" id="RHEA-COMP:12726"/>
        <dbReference type="Rhea" id="RHEA-COMP:12727"/>
        <dbReference type="ChEBI" id="CHEBI:15378"/>
        <dbReference type="ChEBI" id="CHEBI:57287"/>
        <dbReference type="ChEBI" id="CHEBI:57288"/>
        <dbReference type="ChEBI" id="CHEBI:133398"/>
        <dbReference type="ChEBI" id="CHEBI:133399"/>
        <dbReference type="EC" id="2.3.1.258"/>
    </reaction>
</comment>
<keyword evidence="13" id="KW-1185">Reference proteome</keyword>
<keyword evidence="1" id="KW-0808">Transferase</keyword>
<evidence type="ECO:0000256" key="7">
    <source>
        <dbReference type="ARBA" id="ARBA00048618"/>
    </source>
</evidence>
<feature type="domain" description="N-acetyltransferase" evidence="12">
    <location>
        <begin position="69"/>
        <end position="212"/>
    </location>
</feature>
<comment type="catalytic activity">
    <reaction evidence="11">
        <text>N-terminal L-methionyl-L-threonyl-[protein] + acetyl-CoA = N-terminal N(alpha)-acetyl-L-methionyl-L-threonyl-[protein] + CoA + H(+)</text>
        <dbReference type="Rhea" id="RHEA:50576"/>
        <dbReference type="Rhea" id="RHEA-COMP:12732"/>
        <dbReference type="Rhea" id="RHEA-COMP:12733"/>
        <dbReference type="ChEBI" id="CHEBI:15378"/>
        <dbReference type="ChEBI" id="CHEBI:57287"/>
        <dbReference type="ChEBI" id="CHEBI:57288"/>
        <dbReference type="ChEBI" id="CHEBI:133404"/>
        <dbReference type="ChEBI" id="CHEBI:133405"/>
        <dbReference type="EC" id="2.3.1.258"/>
    </reaction>
</comment>
<evidence type="ECO:0000256" key="8">
    <source>
        <dbReference type="ARBA" id="ARBA00048799"/>
    </source>
</evidence>
<evidence type="ECO:0000256" key="3">
    <source>
        <dbReference type="ARBA" id="ARBA00039121"/>
    </source>
</evidence>
<dbReference type="STRING" id="1561998.A0A1I7U234"/>
<dbReference type="GO" id="GO:0120518">
    <property type="term" value="F:protein N-terminal-methionine acetyltransferase activity"/>
    <property type="evidence" value="ECO:0007669"/>
    <property type="project" value="UniProtKB-EC"/>
</dbReference>
<dbReference type="Proteomes" id="UP000095282">
    <property type="component" value="Unplaced"/>
</dbReference>
<dbReference type="Gene3D" id="3.40.630.30">
    <property type="match status" value="3"/>
</dbReference>
<accession>A0A1I7U234</accession>
<feature type="domain" description="N-acetyltransferase" evidence="12">
    <location>
        <begin position="462"/>
        <end position="607"/>
    </location>
</feature>
<dbReference type="AlphaFoldDB" id="A0A1I7U234"/>
<dbReference type="SUPFAM" id="SSF55729">
    <property type="entry name" value="Acyl-CoA N-acyltransferases (Nat)"/>
    <property type="match status" value="3"/>
</dbReference>
<comment type="catalytic activity">
    <reaction evidence="8">
        <text>N-terminal L-methionyl-L-valyl-[protein] + acetyl-CoA = N-terminal N(alpha)-acetyl-L-methionyl-L-valyl-[protein] + CoA + H(+)</text>
        <dbReference type="Rhea" id="RHEA:50572"/>
        <dbReference type="Rhea" id="RHEA-COMP:12730"/>
        <dbReference type="Rhea" id="RHEA-COMP:12731"/>
        <dbReference type="ChEBI" id="CHEBI:15378"/>
        <dbReference type="ChEBI" id="CHEBI:57287"/>
        <dbReference type="ChEBI" id="CHEBI:57288"/>
        <dbReference type="ChEBI" id="CHEBI:133402"/>
        <dbReference type="ChEBI" id="CHEBI:133403"/>
        <dbReference type="EC" id="2.3.1.258"/>
    </reaction>
</comment>
<dbReference type="PROSITE" id="PS51186">
    <property type="entry name" value="GNAT"/>
    <property type="match status" value="2"/>
</dbReference>
<dbReference type="InterPro" id="IPR016181">
    <property type="entry name" value="Acyl_CoA_acyltransferase"/>
</dbReference>
<comment type="catalytic activity">
    <reaction evidence="6">
        <text>N-terminal L-methionyl-L-phenylalanyl-[protein] + acetyl-CoA = N-terminal N(alpha)-acetyl-L-methionyl-L-phenylalanyl-[protein] + CoA + H(+)</text>
        <dbReference type="Rhea" id="RHEA:50528"/>
        <dbReference type="Rhea" id="RHEA-COMP:12715"/>
        <dbReference type="Rhea" id="RHEA-COMP:12716"/>
        <dbReference type="ChEBI" id="CHEBI:15378"/>
        <dbReference type="ChEBI" id="CHEBI:57287"/>
        <dbReference type="ChEBI" id="CHEBI:57288"/>
        <dbReference type="ChEBI" id="CHEBI:133382"/>
        <dbReference type="ChEBI" id="CHEBI:133383"/>
        <dbReference type="EC" id="2.3.1.258"/>
    </reaction>
</comment>
<dbReference type="eggNOG" id="KOG3138">
    <property type="taxonomic scope" value="Eukaryota"/>
</dbReference>
<evidence type="ECO:0000259" key="12">
    <source>
        <dbReference type="PROSITE" id="PS51186"/>
    </source>
</evidence>
<dbReference type="Pfam" id="PF00583">
    <property type="entry name" value="Acetyltransf_1"/>
    <property type="match status" value="2"/>
</dbReference>
<evidence type="ECO:0000256" key="11">
    <source>
        <dbReference type="ARBA" id="ARBA00049454"/>
    </source>
</evidence>
<dbReference type="EC" id="2.3.1.258" evidence="3"/>
<evidence type="ECO:0000256" key="5">
    <source>
        <dbReference type="ARBA" id="ARBA00048335"/>
    </source>
</evidence>
<evidence type="ECO:0000256" key="10">
    <source>
        <dbReference type="ARBA" id="ARBA00049103"/>
    </source>
</evidence>
<comment type="catalytic activity">
    <reaction evidence="10">
        <text>N-terminal L-methionyl-L-leucyl-[protein] + acetyl-CoA = N-terminal N(alpha)-acetyl-L-methionyl-L-leucyl-[protein] + CoA + H(+)</text>
        <dbReference type="Rhea" id="RHEA:50520"/>
        <dbReference type="Rhea" id="RHEA-COMP:12711"/>
        <dbReference type="Rhea" id="RHEA-COMP:12712"/>
        <dbReference type="ChEBI" id="CHEBI:15378"/>
        <dbReference type="ChEBI" id="CHEBI:57287"/>
        <dbReference type="ChEBI" id="CHEBI:57288"/>
        <dbReference type="ChEBI" id="CHEBI:133377"/>
        <dbReference type="ChEBI" id="CHEBI:133378"/>
        <dbReference type="EC" id="2.3.1.258"/>
    </reaction>
</comment>
<evidence type="ECO:0000313" key="14">
    <source>
        <dbReference type="WBParaSite" id="Csp11.Scaffold629.g14070.t1"/>
    </source>
</evidence>
<dbReference type="InterPro" id="IPR000182">
    <property type="entry name" value="GNAT_dom"/>
</dbReference>
<evidence type="ECO:0000313" key="13">
    <source>
        <dbReference type="Proteomes" id="UP000095282"/>
    </source>
</evidence>
<name>A0A1I7U234_9PELO</name>
<dbReference type="CDD" id="cd04301">
    <property type="entry name" value="NAT_SF"/>
    <property type="match status" value="2"/>
</dbReference>